<dbReference type="GO" id="GO:0005975">
    <property type="term" value="P:carbohydrate metabolic process"/>
    <property type="evidence" value="ECO:0007669"/>
    <property type="project" value="InterPro"/>
</dbReference>
<gene>
    <name evidence="3" type="ORF">KHLLAP_LOCUS9867</name>
</gene>
<dbReference type="InterPro" id="IPR008928">
    <property type="entry name" value="6-hairpin_glycosidase_sf"/>
</dbReference>
<dbReference type="Gene3D" id="1.50.10.10">
    <property type="match status" value="1"/>
</dbReference>
<evidence type="ECO:0000313" key="3">
    <source>
        <dbReference type="EMBL" id="CAJ2509399.1"/>
    </source>
</evidence>
<evidence type="ECO:0000259" key="2">
    <source>
        <dbReference type="Pfam" id="PF20183"/>
    </source>
</evidence>
<dbReference type="GO" id="GO:0003824">
    <property type="term" value="F:catalytic activity"/>
    <property type="evidence" value="ECO:0007669"/>
    <property type="project" value="UniProtKB-ARBA"/>
</dbReference>
<name>A0AAI8VRH4_9PEZI</name>
<reference evidence="3" key="1">
    <citation type="submission" date="2023-10" db="EMBL/GenBank/DDBJ databases">
        <authorList>
            <person name="Hackl T."/>
        </authorList>
    </citation>
    <scope>NUCLEOTIDE SEQUENCE</scope>
</reference>
<dbReference type="AlphaFoldDB" id="A0AAI8VRH4"/>
<comment type="caution">
    <text evidence="3">The sequence shown here is derived from an EMBL/GenBank/DDBJ whole genome shotgun (WGS) entry which is preliminary data.</text>
</comment>
<feature type="region of interest" description="Disordered" evidence="1">
    <location>
        <begin position="1"/>
        <end position="25"/>
    </location>
</feature>
<accession>A0AAI8VRH4</accession>
<dbReference type="Proteomes" id="UP001295740">
    <property type="component" value="Unassembled WGS sequence"/>
</dbReference>
<evidence type="ECO:0000256" key="1">
    <source>
        <dbReference type="SAM" id="MobiDB-lite"/>
    </source>
</evidence>
<protein>
    <submittedName>
        <fullName evidence="3">Uu.00g144250.m01.CDS01</fullName>
    </submittedName>
</protein>
<organism evidence="3 4">
    <name type="scientific">Anthostomella pinea</name>
    <dbReference type="NCBI Taxonomy" id="933095"/>
    <lineage>
        <taxon>Eukaryota</taxon>
        <taxon>Fungi</taxon>
        <taxon>Dikarya</taxon>
        <taxon>Ascomycota</taxon>
        <taxon>Pezizomycotina</taxon>
        <taxon>Sordariomycetes</taxon>
        <taxon>Xylariomycetidae</taxon>
        <taxon>Xylariales</taxon>
        <taxon>Xylariaceae</taxon>
        <taxon>Anthostomella</taxon>
    </lineage>
</organism>
<evidence type="ECO:0000313" key="4">
    <source>
        <dbReference type="Proteomes" id="UP001295740"/>
    </source>
</evidence>
<dbReference type="InterPro" id="IPR046676">
    <property type="entry name" value="DUF6546"/>
</dbReference>
<dbReference type="SUPFAM" id="SSF48208">
    <property type="entry name" value="Six-hairpin glycosidases"/>
    <property type="match status" value="1"/>
</dbReference>
<dbReference type="EMBL" id="CAUWAG010000012">
    <property type="protein sequence ID" value="CAJ2509399.1"/>
    <property type="molecule type" value="Genomic_DNA"/>
</dbReference>
<sequence>MSDRGAPDRRHRGRHLGHGRMGRLSAHAGSGQLLGVVRDREKLNPVWHAGAYTNQLCVINPTTGNAIFGINASNWIYNTTISEPARVTGCEVANSILYYTLKNAISLAVDRKDDASNAAWTKAANPIPDAINSRLWDASKSLYRDNDEPAGSPYHNDIHPKDGNAWAVIAGITNATQAEAISTALQQRWIRPYGAPAPEAGDTISPFASGFELQAHFLAGHPERAVDLMEFMWADFMLDDPRMTRSTFIEGYSTDGSLRYAPYAGSDARISHAHGWSTAPTSLLTFFAAGLKLTGAGGATWSVEPQLGPLSRGWTPASRRRRRCRTVLETQGHVPSFTDLPPELRLMVLEFVLEDKSQAPPYWLSRHATVCREWQFFFEQRNFRFVKLRQDDLEAFRRVYRPQYRQGFARTVWLRIELPEYGCERCETEESDAESRTNNLIFTRAVWKLFSILRTWDRRAKAWVNLDLSAHSPSDGQHRFKEISRRAEDIPWASPDRPIRSLSDPFFQDSAHQWQGGMRPLYSSYEAKSRVMGPIQGLCFDYRAIRATQNLPKAEVVRTFAIRRQFLRGFSIQQGLRHILAALPNVEQVWFEPWRGISDEHRRHLDHQYLALASALSRLKHLKTVSFFEDYSKFLHPISINTGYGREFHADGLGPLLARMSTALESLSVCFVVDAVDFFRDFMDDAEVDSSKPYWAGLKQLALTSEYLDPEHFRLFLTLVARAAERMPRLTRLRIWNTTAGSECFFTYSITRYKQVPSLCIRSTWHCRLGKGERRVWANLARKHGHTRHNLRVTEWDMDRFLIHTHGYLVGRTTMDDTMLTNTSYQQVWMESS</sequence>
<dbReference type="PANTHER" id="PTHR34987:SF6">
    <property type="entry name" value="ALPHA-L-RHAMNOSIDASE SIX-HAIRPIN GLYCOSIDASE DOMAIN-CONTAINING PROTEIN"/>
    <property type="match status" value="1"/>
</dbReference>
<dbReference type="PANTHER" id="PTHR34987">
    <property type="entry name" value="C, PUTATIVE (AFU_ORTHOLOGUE AFUA_3G02880)-RELATED"/>
    <property type="match status" value="1"/>
</dbReference>
<feature type="compositionally biased region" description="Basic residues" evidence="1">
    <location>
        <begin position="9"/>
        <end position="21"/>
    </location>
</feature>
<keyword evidence="4" id="KW-1185">Reference proteome</keyword>
<dbReference type="Pfam" id="PF20183">
    <property type="entry name" value="DUF6546"/>
    <property type="match status" value="1"/>
</dbReference>
<dbReference type="InterPro" id="IPR012341">
    <property type="entry name" value="6hp_glycosidase-like_sf"/>
</dbReference>
<feature type="domain" description="DUF6546" evidence="2">
    <location>
        <begin position="620"/>
        <end position="809"/>
    </location>
</feature>
<proteinExistence type="predicted"/>